<dbReference type="GO" id="GO:0009360">
    <property type="term" value="C:DNA polymerase III complex"/>
    <property type="evidence" value="ECO:0007669"/>
    <property type="project" value="InterPro"/>
</dbReference>
<dbReference type="InterPro" id="IPR012763">
    <property type="entry name" value="DNA_pol_III_sug/sutau_N"/>
</dbReference>
<dbReference type="InterPro" id="IPR027417">
    <property type="entry name" value="P-loop_NTPase"/>
</dbReference>
<evidence type="ECO:0000256" key="9">
    <source>
        <dbReference type="ARBA" id="ARBA00022840"/>
    </source>
</evidence>
<dbReference type="Pfam" id="PF22608">
    <property type="entry name" value="DNAX_ATPase_lid"/>
    <property type="match status" value="1"/>
</dbReference>
<comment type="catalytic activity">
    <reaction evidence="11">
        <text>DNA(n) + a 2'-deoxyribonucleoside 5'-triphosphate = DNA(n+1) + diphosphate</text>
        <dbReference type="Rhea" id="RHEA:22508"/>
        <dbReference type="Rhea" id="RHEA-COMP:17339"/>
        <dbReference type="Rhea" id="RHEA-COMP:17340"/>
        <dbReference type="ChEBI" id="CHEBI:33019"/>
        <dbReference type="ChEBI" id="CHEBI:61560"/>
        <dbReference type="ChEBI" id="CHEBI:173112"/>
        <dbReference type="EC" id="2.7.7.7"/>
    </reaction>
</comment>
<feature type="domain" description="AAA+ ATPase" evidence="12">
    <location>
        <begin position="36"/>
        <end position="178"/>
    </location>
</feature>
<reference evidence="13 14" key="1">
    <citation type="submission" date="2015-05" db="EMBL/GenBank/DDBJ databases">
        <title>Whole genome sequence and identification of bacterial endophytes from Costus igneus.</title>
        <authorList>
            <person name="Lee Y.P."/>
            <person name="Gan H.M."/>
            <person name="Eng W."/>
            <person name="Wheatley M.S."/>
            <person name="Caraballo A."/>
            <person name="Polter S."/>
            <person name="Savka M.A."/>
            <person name="Hudson A.O."/>
        </authorList>
    </citation>
    <scope>NUCLEOTIDE SEQUENCE [LARGE SCALE GENOMIC DNA]</scope>
    <source>
        <strain evidence="13 14">RIT375</strain>
    </source>
</reference>
<keyword evidence="7" id="KW-0547">Nucleotide-binding</keyword>
<evidence type="ECO:0000259" key="12">
    <source>
        <dbReference type="SMART" id="SM00382"/>
    </source>
</evidence>
<accession>A0A0J1HXD3</accession>
<dbReference type="NCBIfam" id="TIGR02397">
    <property type="entry name" value="dnaX_nterm"/>
    <property type="match status" value="1"/>
</dbReference>
<dbReference type="AlphaFoldDB" id="A0A0J1HXD3"/>
<dbReference type="Gene3D" id="1.20.272.10">
    <property type="match status" value="1"/>
</dbReference>
<keyword evidence="5" id="KW-0235">DNA replication</keyword>
<dbReference type="EMBL" id="LDPG01000007">
    <property type="protein sequence ID" value="KLV18347.1"/>
    <property type="molecule type" value="Genomic_DNA"/>
</dbReference>
<evidence type="ECO:0000256" key="7">
    <source>
        <dbReference type="ARBA" id="ARBA00022741"/>
    </source>
</evidence>
<proteinExistence type="inferred from homology"/>
<dbReference type="InterPro" id="IPR008921">
    <property type="entry name" value="DNA_pol3_clamp-load_cplx_C"/>
</dbReference>
<organism evidence="13 14">
    <name type="scientific">Bacillus anthracis</name>
    <name type="common">anthrax bacterium</name>
    <dbReference type="NCBI Taxonomy" id="1392"/>
    <lineage>
        <taxon>Bacteria</taxon>
        <taxon>Bacillati</taxon>
        <taxon>Bacillota</taxon>
        <taxon>Bacilli</taxon>
        <taxon>Bacillales</taxon>
        <taxon>Bacillaceae</taxon>
        <taxon>Bacillus</taxon>
        <taxon>Bacillus cereus group</taxon>
    </lineage>
</organism>
<dbReference type="GO" id="GO:0046872">
    <property type="term" value="F:metal ion binding"/>
    <property type="evidence" value="ECO:0007669"/>
    <property type="project" value="UniProtKB-KW"/>
</dbReference>
<evidence type="ECO:0000256" key="8">
    <source>
        <dbReference type="ARBA" id="ARBA00022833"/>
    </source>
</evidence>
<name>A0A0J1HXD3_BACAN</name>
<comment type="caution">
    <text evidence="13">The sequence shown here is derived from an EMBL/GenBank/DDBJ whole genome shotgun (WGS) entry which is preliminary data.</text>
</comment>
<evidence type="ECO:0000256" key="4">
    <source>
        <dbReference type="ARBA" id="ARBA00022695"/>
    </source>
</evidence>
<evidence type="ECO:0000256" key="1">
    <source>
        <dbReference type="ARBA" id="ARBA00006360"/>
    </source>
</evidence>
<dbReference type="SUPFAM" id="SSF52540">
    <property type="entry name" value="P-loop containing nucleoside triphosphate hydrolases"/>
    <property type="match status" value="1"/>
</dbReference>
<dbReference type="SMART" id="SM00382">
    <property type="entry name" value="AAA"/>
    <property type="match status" value="1"/>
</dbReference>
<evidence type="ECO:0000256" key="6">
    <source>
        <dbReference type="ARBA" id="ARBA00022723"/>
    </source>
</evidence>
<dbReference type="GO" id="GO:0003887">
    <property type="term" value="F:DNA-directed DNA polymerase activity"/>
    <property type="evidence" value="ECO:0007669"/>
    <property type="project" value="UniProtKB-KW"/>
</dbReference>
<evidence type="ECO:0000256" key="3">
    <source>
        <dbReference type="ARBA" id="ARBA00022679"/>
    </source>
</evidence>
<dbReference type="GO" id="GO:0003677">
    <property type="term" value="F:DNA binding"/>
    <property type="evidence" value="ECO:0007669"/>
    <property type="project" value="InterPro"/>
</dbReference>
<dbReference type="CDD" id="cd00009">
    <property type="entry name" value="AAA"/>
    <property type="match status" value="1"/>
</dbReference>
<keyword evidence="4" id="KW-0548">Nucleotidyltransferase</keyword>
<dbReference type="CDD" id="cd18137">
    <property type="entry name" value="HLD_clamp_pol_III_gamma_tau"/>
    <property type="match status" value="1"/>
</dbReference>
<keyword evidence="3" id="KW-0808">Transferase</keyword>
<dbReference type="GO" id="GO:0005524">
    <property type="term" value="F:ATP binding"/>
    <property type="evidence" value="ECO:0007669"/>
    <property type="project" value="UniProtKB-KW"/>
</dbReference>
<dbReference type="InterPro" id="IPR022754">
    <property type="entry name" value="DNA_pol_III_gamma-3"/>
</dbReference>
<dbReference type="InterPro" id="IPR003593">
    <property type="entry name" value="AAA+_ATPase"/>
</dbReference>
<evidence type="ECO:0000313" key="14">
    <source>
        <dbReference type="Proteomes" id="UP000035904"/>
    </source>
</evidence>
<protein>
    <recommendedName>
        <fullName evidence="2">DNA-directed DNA polymerase</fullName>
        <ecNumber evidence="2">2.7.7.7</ecNumber>
    </recommendedName>
</protein>
<dbReference type="Gene3D" id="1.10.8.60">
    <property type="match status" value="1"/>
</dbReference>
<dbReference type="PANTHER" id="PTHR11669">
    <property type="entry name" value="REPLICATION FACTOR C / DNA POLYMERASE III GAMMA-TAU SUBUNIT"/>
    <property type="match status" value="1"/>
</dbReference>
<dbReference type="InterPro" id="IPR045085">
    <property type="entry name" value="HLD_clamp_pol_III_gamma_tau"/>
</dbReference>
<dbReference type="EC" id="2.7.7.7" evidence="2"/>
<keyword evidence="9" id="KW-0067">ATP-binding</keyword>
<keyword evidence="6" id="KW-0479">Metal-binding</keyword>
<dbReference type="NCBIfam" id="NF004046">
    <property type="entry name" value="PRK05563.1"/>
    <property type="match status" value="1"/>
</dbReference>
<dbReference type="SUPFAM" id="SSF48019">
    <property type="entry name" value="post-AAA+ oligomerization domain-like"/>
    <property type="match status" value="1"/>
</dbReference>
<evidence type="ECO:0000256" key="2">
    <source>
        <dbReference type="ARBA" id="ARBA00012417"/>
    </source>
</evidence>
<evidence type="ECO:0000313" key="13">
    <source>
        <dbReference type="EMBL" id="KLV18347.1"/>
    </source>
</evidence>
<keyword evidence="10" id="KW-0239">DNA-directed DNA polymerase</keyword>
<dbReference type="GO" id="GO:0006261">
    <property type="term" value="P:DNA-templated DNA replication"/>
    <property type="evidence" value="ECO:0007669"/>
    <property type="project" value="TreeGrafter"/>
</dbReference>
<dbReference type="Gene3D" id="3.40.50.300">
    <property type="entry name" value="P-loop containing nucleotide triphosphate hydrolases"/>
    <property type="match status" value="1"/>
</dbReference>
<dbReference type="RefSeq" id="WP_044784653.1">
    <property type="nucleotide sequence ID" value="NZ_LDPG01000007.1"/>
</dbReference>
<dbReference type="Proteomes" id="UP000035904">
    <property type="component" value="Unassembled WGS sequence"/>
</dbReference>
<comment type="similarity">
    <text evidence="1">Belongs to the DnaX/STICHEL family.</text>
</comment>
<dbReference type="Pfam" id="PF12169">
    <property type="entry name" value="DNA_pol3_gamma3"/>
    <property type="match status" value="1"/>
</dbReference>
<dbReference type="Pfam" id="PF13177">
    <property type="entry name" value="DNA_pol3_delta2"/>
    <property type="match status" value="1"/>
</dbReference>
<dbReference type="PANTHER" id="PTHR11669:SF0">
    <property type="entry name" value="PROTEIN STICHEL-LIKE 2"/>
    <property type="match status" value="1"/>
</dbReference>
<evidence type="ECO:0000256" key="11">
    <source>
        <dbReference type="ARBA" id="ARBA00049244"/>
    </source>
</evidence>
<evidence type="ECO:0000256" key="10">
    <source>
        <dbReference type="ARBA" id="ARBA00022932"/>
    </source>
</evidence>
<dbReference type="InterPro" id="IPR050238">
    <property type="entry name" value="DNA_Rep/Repair_Clamp_Loader"/>
</dbReference>
<keyword evidence="8" id="KW-0862">Zinc</keyword>
<evidence type="ECO:0000256" key="5">
    <source>
        <dbReference type="ARBA" id="ARBA00022705"/>
    </source>
</evidence>
<dbReference type="PATRIC" id="fig|1392.242.peg.5684"/>
<gene>
    <name evidence="13" type="ORF">ABW01_13280</name>
</gene>
<dbReference type="FunFam" id="3.40.50.300:FF:000014">
    <property type="entry name" value="DNA polymerase III subunit gamma/tau"/>
    <property type="match status" value="1"/>
</dbReference>
<dbReference type="FunFam" id="1.10.8.60:FF:000013">
    <property type="entry name" value="DNA polymerase III subunit gamma/tau"/>
    <property type="match status" value="1"/>
</dbReference>
<sequence>MYQALYRKYRPSSFSELIGQNHIKQTLLNALKSNKFTHAYMLTGPRGTGKTSIGKLFAKAINCEQLVNGEPCNECNQCKQIMNNSHPDILEIDAASNNGVEQIRDIREQVTYAPSVGKYKVYIIDEVHMLSIGAFNALLKTLEEPPKNVVFILATTDIHKVPVTIISRCQRFDFRRIGQKDLIERMKFVASNEELQIEEEALQLISMLAQGGMRDALSLLDQTVAFASGEITKNDVSEVVGRISIEKIEMCVQHLLTRNTTEILSLVNEVILNGKEPIYVLDDLIGYLRDLVIGKAFGVKEDNITTAIVNEHFNKLLKVADVSQMQHMIRKLTEIKQEMKFSNHAQISLEVGLIQLVSENQENHSLLKKITELENKIKELQYPQPQTTKTSKIESTPQNKINITDSNKTELNAALEEVNTVATKDYILNKVFPSASKKYKNVFLEKLPSVLNELLRINNSDELYAISKRLEKISVAIASLSCVVIGADEMVIKTLSQEHIYRTLCKLMQKDISQFVEVKFITLDKWKPVAAQMMTALAEKKHA</sequence>